<organism evidence="2 3">
    <name type="scientific">Elysia crispata</name>
    <name type="common">lettuce slug</name>
    <dbReference type="NCBI Taxonomy" id="231223"/>
    <lineage>
        <taxon>Eukaryota</taxon>
        <taxon>Metazoa</taxon>
        <taxon>Spiralia</taxon>
        <taxon>Lophotrochozoa</taxon>
        <taxon>Mollusca</taxon>
        <taxon>Gastropoda</taxon>
        <taxon>Heterobranchia</taxon>
        <taxon>Euthyneura</taxon>
        <taxon>Panpulmonata</taxon>
        <taxon>Sacoglossa</taxon>
        <taxon>Placobranchoidea</taxon>
        <taxon>Plakobranchidae</taxon>
        <taxon>Elysia</taxon>
    </lineage>
</organism>
<evidence type="ECO:0000313" key="3">
    <source>
        <dbReference type="Proteomes" id="UP001283361"/>
    </source>
</evidence>
<sequence>MLATKNTPNTIRSGGQVRSGESLRNVPAFRRLATGSVLEMRAAPVRIVAGNTRDWEATSVGTDHSGVTVVRLRPSYRAQERSLIRAGSAENVIK</sequence>
<keyword evidence="3" id="KW-1185">Reference proteome</keyword>
<evidence type="ECO:0000256" key="1">
    <source>
        <dbReference type="SAM" id="MobiDB-lite"/>
    </source>
</evidence>
<feature type="compositionally biased region" description="Polar residues" evidence="1">
    <location>
        <begin position="1"/>
        <end position="13"/>
    </location>
</feature>
<comment type="caution">
    <text evidence="2">The sequence shown here is derived from an EMBL/GenBank/DDBJ whole genome shotgun (WGS) entry which is preliminary data.</text>
</comment>
<feature type="region of interest" description="Disordered" evidence="1">
    <location>
        <begin position="1"/>
        <end position="22"/>
    </location>
</feature>
<gene>
    <name evidence="2" type="ORF">RRG08_012102</name>
</gene>
<evidence type="ECO:0000313" key="2">
    <source>
        <dbReference type="EMBL" id="KAK3793340.1"/>
    </source>
</evidence>
<name>A0AAE1ASQ5_9GAST</name>
<reference evidence="2" key="1">
    <citation type="journal article" date="2023" name="G3 (Bethesda)">
        <title>A reference genome for the long-term kleptoplast-retaining sea slug Elysia crispata morphotype clarki.</title>
        <authorList>
            <person name="Eastman K.E."/>
            <person name="Pendleton A.L."/>
            <person name="Shaikh M.A."/>
            <person name="Suttiyut T."/>
            <person name="Ogas R."/>
            <person name="Tomko P."/>
            <person name="Gavelis G."/>
            <person name="Widhalm J.R."/>
            <person name="Wisecaver J.H."/>
        </authorList>
    </citation>
    <scope>NUCLEOTIDE SEQUENCE</scope>
    <source>
        <strain evidence="2">ECLA1</strain>
    </source>
</reference>
<accession>A0AAE1ASQ5</accession>
<protein>
    <submittedName>
        <fullName evidence="2">Uncharacterized protein</fullName>
    </submittedName>
</protein>
<dbReference type="Proteomes" id="UP001283361">
    <property type="component" value="Unassembled WGS sequence"/>
</dbReference>
<dbReference type="EMBL" id="JAWDGP010001257">
    <property type="protein sequence ID" value="KAK3793340.1"/>
    <property type="molecule type" value="Genomic_DNA"/>
</dbReference>
<proteinExistence type="predicted"/>
<dbReference type="AlphaFoldDB" id="A0AAE1ASQ5"/>